<dbReference type="InterPro" id="IPR050129">
    <property type="entry name" value="Zn_alcohol_dh"/>
</dbReference>
<dbReference type="SUPFAM" id="SSF50129">
    <property type="entry name" value="GroES-like"/>
    <property type="match status" value="1"/>
</dbReference>
<gene>
    <name evidence="5" type="ORF">AVDCRST_MAG28-1859</name>
</gene>
<dbReference type="PROSITE" id="PS00059">
    <property type="entry name" value="ADH_ZINC"/>
    <property type="match status" value="1"/>
</dbReference>
<evidence type="ECO:0000256" key="2">
    <source>
        <dbReference type="ARBA" id="ARBA00022833"/>
    </source>
</evidence>
<proteinExistence type="predicted"/>
<dbReference type="InterPro" id="IPR011032">
    <property type="entry name" value="GroES-like_sf"/>
</dbReference>
<evidence type="ECO:0000256" key="3">
    <source>
        <dbReference type="ARBA" id="ARBA00023002"/>
    </source>
</evidence>
<name>A0A6J4QQW8_9ACTN</name>
<evidence type="ECO:0000313" key="5">
    <source>
        <dbReference type="EMBL" id="CAA9451918.1"/>
    </source>
</evidence>
<dbReference type="GO" id="GO:0008270">
    <property type="term" value="F:zinc ion binding"/>
    <property type="evidence" value="ECO:0007669"/>
    <property type="project" value="InterPro"/>
</dbReference>
<dbReference type="EMBL" id="CADCVE010000033">
    <property type="protein sequence ID" value="CAA9451918.1"/>
    <property type="molecule type" value="Genomic_DNA"/>
</dbReference>
<accession>A0A6J4QQW8</accession>
<organism evidence="5">
    <name type="scientific">uncultured Rubrobacteraceae bacterium</name>
    <dbReference type="NCBI Taxonomy" id="349277"/>
    <lineage>
        <taxon>Bacteria</taxon>
        <taxon>Bacillati</taxon>
        <taxon>Actinomycetota</taxon>
        <taxon>Rubrobacteria</taxon>
        <taxon>Rubrobacterales</taxon>
        <taxon>Rubrobacteraceae</taxon>
        <taxon>environmental samples</taxon>
    </lineage>
</organism>
<dbReference type="InterPro" id="IPR002328">
    <property type="entry name" value="ADH_Zn_CS"/>
</dbReference>
<keyword evidence="2" id="KW-0862">Zinc</keyword>
<evidence type="ECO:0000256" key="1">
    <source>
        <dbReference type="ARBA" id="ARBA00022723"/>
    </source>
</evidence>
<keyword evidence="1" id="KW-0479">Metal-binding</keyword>
<feature type="domain" description="Alcohol dehydrogenase-like N-terminal" evidence="4">
    <location>
        <begin position="23"/>
        <end position="95"/>
    </location>
</feature>
<keyword evidence="3" id="KW-0560">Oxidoreductase</keyword>
<dbReference type="GO" id="GO:0016491">
    <property type="term" value="F:oxidoreductase activity"/>
    <property type="evidence" value="ECO:0007669"/>
    <property type="project" value="UniProtKB-KW"/>
</dbReference>
<sequence length="111" mass="12070">MIGAVFRDPGHLEVGEVEMPEIGPAQVLVKVGANTVCGTDLRILRGEKTREIGRGIVPGHEVAGYLTEVGRNVRGYETGVIESGRVATERMVMHCFPLADAGKDTENIRRR</sequence>
<protein>
    <recommendedName>
        <fullName evidence="4">Alcohol dehydrogenase-like N-terminal domain-containing protein</fullName>
    </recommendedName>
</protein>
<dbReference type="PANTHER" id="PTHR43401:SF2">
    <property type="entry name" value="L-THREONINE 3-DEHYDROGENASE"/>
    <property type="match status" value="1"/>
</dbReference>
<dbReference type="Gene3D" id="3.90.180.10">
    <property type="entry name" value="Medium-chain alcohol dehydrogenases, catalytic domain"/>
    <property type="match status" value="1"/>
</dbReference>
<dbReference type="InterPro" id="IPR013154">
    <property type="entry name" value="ADH-like_N"/>
</dbReference>
<dbReference type="Pfam" id="PF08240">
    <property type="entry name" value="ADH_N"/>
    <property type="match status" value="1"/>
</dbReference>
<reference evidence="5" key="1">
    <citation type="submission" date="2020-02" db="EMBL/GenBank/DDBJ databases">
        <authorList>
            <person name="Meier V. D."/>
        </authorList>
    </citation>
    <scope>NUCLEOTIDE SEQUENCE</scope>
    <source>
        <strain evidence="5">AVDCRST_MAG28</strain>
    </source>
</reference>
<dbReference type="AlphaFoldDB" id="A0A6J4QQW8"/>
<dbReference type="PANTHER" id="PTHR43401">
    <property type="entry name" value="L-THREONINE 3-DEHYDROGENASE"/>
    <property type="match status" value="1"/>
</dbReference>
<evidence type="ECO:0000259" key="4">
    <source>
        <dbReference type="Pfam" id="PF08240"/>
    </source>
</evidence>